<dbReference type="Proteomes" id="UP000005408">
    <property type="component" value="Unassembled WGS sequence"/>
</dbReference>
<dbReference type="OrthoDB" id="18487at2759"/>
<keyword evidence="1" id="KW-0245">EGF-like domain</keyword>
<protein>
    <submittedName>
        <fullName evidence="4">Uncharacterized protein</fullName>
    </submittedName>
</protein>
<evidence type="ECO:0000256" key="1">
    <source>
        <dbReference type="ARBA" id="ARBA00022536"/>
    </source>
</evidence>
<evidence type="ECO:0000256" key="3">
    <source>
        <dbReference type="SAM" id="SignalP"/>
    </source>
</evidence>
<keyword evidence="2" id="KW-0472">Membrane</keyword>
<organism evidence="4 5">
    <name type="scientific">Magallana gigas</name>
    <name type="common">Pacific oyster</name>
    <name type="synonym">Crassostrea gigas</name>
    <dbReference type="NCBI Taxonomy" id="29159"/>
    <lineage>
        <taxon>Eukaryota</taxon>
        <taxon>Metazoa</taxon>
        <taxon>Spiralia</taxon>
        <taxon>Lophotrochozoa</taxon>
        <taxon>Mollusca</taxon>
        <taxon>Bivalvia</taxon>
        <taxon>Autobranchia</taxon>
        <taxon>Pteriomorphia</taxon>
        <taxon>Ostreida</taxon>
        <taxon>Ostreoidea</taxon>
        <taxon>Ostreidae</taxon>
        <taxon>Magallana</taxon>
    </lineage>
</organism>
<feature type="chain" id="PRO_5036466123" evidence="3">
    <location>
        <begin position="23"/>
        <end position="224"/>
    </location>
</feature>
<dbReference type="PANTHER" id="PTHR24043:SF8">
    <property type="entry name" value="EGF-LIKE DOMAIN-CONTAINING PROTEIN"/>
    <property type="match status" value="1"/>
</dbReference>
<dbReference type="AlphaFoldDB" id="A0A8W8JCS1"/>
<keyword evidence="2" id="KW-1133">Transmembrane helix</keyword>
<dbReference type="Gene3D" id="2.170.300.10">
    <property type="entry name" value="Tie2 ligand-binding domain superfamily"/>
    <property type="match status" value="1"/>
</dbReference>
<accession>A0A8W8JCS1</accession>
<dbReference type="InterPro" id="IPR042635">
    <property type="entry name" value="MEGF10/SREC1/2-like"/>
</dbReference>
<evidence type="ECO:0000313" key="4">
    <source>
        <dbReference type="EnsemblMetazoa" id="G18542.2:cds"/>
    </source>
</evidence>
<dbReference type="EnsemblMetazoa" id="G18542.2">
    <property type="protein sequence ID" value="G18542.2:cds"/>
    <property type="gene ID" value="G18542"/>
</dbReference>
<keyword evidence="2" id="KW-0812">Transmembrane</keyword>
<feature type="signal peptide" evidence="3">
    <location>
        <begin position="1"/>
        <end position="22"/>
    </location>
</feature>
<dbReference type="GO" id="GO:0005044">
    <property type="term" value="F:scavenger receptor activity"/>
    <property type="evidence" value="ECO:0007669"/>
    <property type="project" value="InterPro"/>
</dbReference>
<evidence type="ECO:0000256" key="2">
    <source>
        <dbReference type="SAM" id="Phobius"/>
    </source>
</evidence>
<sequence>MPHTRWITHLLCIGLAATFTNATTCLRLPMCCLRFHNDANYCIECIPGHFGPICNNTCRYPTYGKECQLKCLCHVTDCSYAFGCRRKDCPPGFQGPYCNRKCRHPNYGIKCQSKCMCEEQHCNHITGCLIKNTTDYKYVRNDSKKEDRPHLTLGITGDSSASIILEKGVPLNCSTMRPYDTLISSELKTMVTSLCVLIVAFLLIMWIYHKLNTRQQETFHWVRC</sequence>
<evidence type="ECO:0000313" key="5">
    <source>
        <dbReference type="Proteomes" id="UP000005408"/>
    </source>
</evidence>
<feature type="transmembrane region" description="Helical" evidence="2">
    <location>
        <begin position="190"/>
        <end position="208"/>
    </location>
</feature>
<name>A0A8W8JCS1_MAGGI</name>
<keyword evidence="3" id="KW-0732">Signal</keyword>
<keyword evidence="5" id="KW-1185">Reference proteome</keyword>
<proteinExistence type="predicted"/>
<reference evidence="4" key="1">
    <citation type="submission" date="2022-08" db="UniProtKB">
        <authorList>
            <consortium name="EnsemblMetazoa"/>
        </authorList>
    </citation>
    <scope>IDENTIFICATION</scope>
    <source>
        <strain evidence="4">05x7-T-G4-1.051#20</strain>
    </source>
</reference>
<dbReference type="PANTHER" id="PTHR24043">
    <property type="entry name" value="SCAVENGER RECEPTOR CLASS F"/>
    <property type="match status" value="1"/>
</dbReference>